<accession>A0A6N2T271</accession>
<keyword evidence="1" id="KW-1133">Transmembrane helix</keyword>
<name>A0A6N2T271_9FIRM</name>
<feature type="transmembrane region" description="Helical" evidence="1">
    <location>
        <begin position="33"/>
        <end position="52"/>
    </location>
</feature>
<keyword evidence="1" id="KW-0812">Transmembrane</keyword>
<feature type="transmembrane region" description="Helical" evidence="1">
    <location>
        <begin position="59"/>
        <end position="79"/>
    </location>
</feature>
<proteinExistence type="predicted"/>
<dbReference type="AlphaFoldDB" id="A0A6N2T271"/>
<evidence type="ECO:0008006" key="3">
    <source>
        <dbReference type="Google" id="ProtNLM"/>
    </source>
</evidence>
<feature type="transmembrane region" description="Helical" evidence="1">
    <location>
        <begin position="7"/>
        <end position="27"/>
    </location>
</feature>
<evidence type="ECO:0000313" key="2">
    <source>
        <dbReference type="EMBL" id="VYS98571.1"/>
    </source>
</evidence>
<organism evidence="2">
    <name type="scientific">[Clostridium] nexile</name>
    <dbReference type="NCBI Taxonomy" id="29361"/>
    <lineage>
        <taxon>Bacteria</taxon>
        <taxon>Bacillati</taxon>
        <taxon>Bacillota</taxon>
        <taxon>Clostridia</taxon>
        <taxon>Lachnospirales</taxon>
        <taxon>Lachnospiraceae</taxon>
        <taxon>Tyzzerella</taxon>
    </lineage>
</organism>
<evidence type="ECO:0000256" key="1">
    <source>
        <dbReference type="SAM" id="Phobius"/>
    </source>
</evidence>
<protein>
    <recommendedName>
        <fullName evidence="3">DUF4131 domain-containing protein</fullName>
    </recommendedName>
</protein>
<reference evidence="2" key="1">
    <citation type="submission" date="2019-11" db="EMBL/GenBank/DDBJ databases">
        <authorList>
            <person name="Feng L."/>
        </authorList>
    </citation>
    <scope>NUCLEOTIDE SEQUENCE</scope>
    <source>
        <strain evidence="2">CnexileLFYP112</strain>
    </source>
</reference>
<sequence>MRETTKKILHCVVLFSIALLQIFLNYLYYRFAYQIATIYTIIIVCAIMQLFAKTRKNVIYLYMLAFIMVFISIFCAPQYTVHSAKEMILKNSTDISGVSFSGIVTSVDKSKIIFNYKNYLFETDNIADKRIVFDINTGQFFQEN</sequence>
<gene>
    <name evidence="2" type="ORF">CNLFYP112_01551</name>
</gene>
<dbReference type="EMBL" id="CACRTG010000009">
    <property type="protein sequence ID" value="VYS98571.1"/>
    <property type="molecule type" value="Genomic_DNA"/>
</dbReference>
<keyword evidence="1" id="KW-0472">Membrane</keyword>